<sequence length="86" mass="10124">MNEVFAHYVERVHVACNADEDCVAVLKSCQYPQWGYTAINRRELEDFNRVREADWYTRCDKQPDTSAVKTACRNHRCVLAKEEELK</sequence>
<evidence type="ECO:0000313" key="1">
    <source>
        <dbReference type="EMBL" id="OUO56355.1"/>
    </source>
</evidence>
<organism evidence="1 2">
    <name type="scientific">Candidatus Avelusimicrobium gallicola</name>
    <dbReference type="NCBI Taxonomy" id="2562704"/>
    <lineage>
        <taxon>Bacteria</taxon>
        <taxon>Pseudomonadati</taxon>
        <taxon>Elusimicrobiota</taxon>
        <taxon>Elusimicrobia</taxon>
        <taxon>Elusimicrobiales</taxon>
        <taxon>Elusimicrobiaceae</taxon>
        <taxon>Candidatus Avelusimicrobium</taxon>
    </lineage>
</organism>
<proteinExistence type="predicted"/>
<keyword evidence="2" id="KW-1185">Reference proteome</keyword>
<dbReference type="EMBL" id="NFJD01000004">
    <property type="protein sequence ID" value="OUO56355.1"/>
    <property type="molecule type" value="Genomic_DNA"/>
</dbReference>
<dbReference type="AlphaFoldDB" id="A0A1Y4DBW9"/>
<evidence type="ECO:0000313" key="2">
    <source>
        <dbReference type="Proteomes" id="UP000196368"/>
    </source>
</evidence>
<accession>A0A1Y4DBW9</accession>
<reference evidence="2" key="1">
    <citation type="submission" date="2017-04" db="EMBL/GenBank/DDBJ databases">
        <title>Function of individual gut microbiota members based on whole genome sequencing of pure cultures obtained from chicken caecum.</title>
        <authorList>
            <person name="Medvecky M."/>
            <person name="Cejkova D."/>
            <person name="Polansky O."/>
            <person name="Karasova D."/>
            <person name="Kubasova T."/>
            <person name="Cizek A."/>
            <person name="Rychlik I."/>
        </authorList>
    </citation>
    <scope>NUCLEOTIDE SEQUENCE [LARGE SCALE GENOMIC DNA]</scope>
    <source>
        <strain evidence="2">An273</strain>
    </source>
</reference>
<protein>
    <submittedName>
        <fullName evidence="1">Uncharacterized protein</fullName>
    </submittedName>
</protein>
<comment type="caution">
    <text evidence="1">The sequence shown here is derived from an EMBL/GenBank/DDBJ whole genome shotgun (WGS) entry which is preliminary data.</text>
</comment>
<gene>
    <name evidence="1" type="ORF">B5F75_07000</name>
</gene>
<name>A0A1Y4DBW9_9BACT</name>
<dbReference type="Proteomes" id="UP000196368">
    <property type="component" value="Unassembled WGS sequence"/>
</dbReference>